<dbReference type="Proteomes" id="UP000007015">
    <property type="component" value="Chromosome 2"/>
</dbReference>
<gene>
    <name evidence="2" type="ORF">OsI_07339</name>
</gene>
<proteinExistence type="predicted"/>
<evidence type="ECO:0000313" key="2">
    <source>
        <dbReference type="EMBL" id="EEC73240.1"/>
    </source>
</evidence>
<accession>B8AIC4</accession>
<feature type="region of interest" description="Disordered" evidence="1">
    <location>
        <begin position="52"/>
        <end position="74"/>
    </location>
</feature>
<protein>
    <submittedName>
        <fullName evidence="2">Uncharacterized protein</fullName>
    </submittedName>
</protein>
<evidence type="ECO:0000256" key="1">
    <source>
        <dbReference type="SAM" id="MobiDB-lite"/>
    </source>
</evidence>
<reference evidence="2 3" key="1">
    <citation type="journal article" date="2005" name="PLoS Biol.">
        <title>The genomes of Oryza sativa: a history of duplications.</title>
        <authorList>
            <person name="Yu J."/>
            <person name="Wang J."/>
            <person name="Lin W."/>
            <person name="Li S."/>
            <person name="Li H."/>
            <person name="Zhou J."/>
            <person name="Ni P."/>
            <person name="Dong W."/>
            <person name="Hu S."/>
            <person name="Zeng C."/>
            <person name="Zhang J."/>
            <person name="Zhang Y."/>
            <person name="Li R."/>
            <person name="Xu Z."/>
            <person name="Li S."/>
            <person name="Li X."/>
            <person name="Zheng H."/>
            <person name="Cong L."/>
            <person name="Lin L."/>
            <person name="Yin J."/>
            <person name="Geng J."/>
            <person name="Li G."/>
            <person name="Shi J."/>
            <person name="Liu J."/>
            <person name="Lv H."/>
            <person name="Li J."/>
            <person name="Wang J."/>
            <person name="Deng Y."/>
            <person name="Ran L."/>
            <person name="Shi X."/>
            <person name="Wang X."/>
            <person name="Wu Q."/>
            <person name="Li C."/>
            <person name="Ren X."/>
            <person name="Wang J."/>
            <person name="Wang X."/>
            <person name="Li D."/>
            <person name="Liu D."/>
            <person name="Zhang X."/>
            <person name="Ji Z."/>
            <person name="Zhao W."/>
            <person name="Sun Y."/>
            <person name="Zhang Z."/>
            <person name="Bao J."/>
            <person name="Han Y."/>
            <person name="Dong L."/>
            <person name="Ji J."/>
            <person name="Chen P."/>
            <person name="Wu S."/>
            <person name="Liu J."/>
            <person name="Xiao Y."/>
            <person name="Bu D."/>
            <person name="Tan J."/>
            <person name="Yang L."/>
            <person name="Ye C."/>
            <person name="Zhang J."/>
            <person name="Xu J."/>
            <person name="Zhou Y."/>
            <person name="Yu Y."/>
            <person name="Zhang B."/>
            <person name="Zhuang S."/>
            <person name="Wei H."/>
            <person name="Liu B."/>
            <person name="Lei M."/>
            <person name="Yu H."/>
            <person name="Li Y."/>
            <person name="Xu H."/>
            <person name="Wei S."/>
            <person name="He X."/>
            <person name="Fang L."/>
            <person name="Zhang Z."/>
            <person name="Zhang Y."/>
            <person name="Huang X."/>
            <person name="Su Z."/>
            <person name="Tong W."/>
            <person name="Li J."/>
            <person name="Tong Z."/>
            <person name="Li S."/>
            <person name="Ye J."/>
            <person name="Wang L."/>
            <person name="Fang L."/>
            <person name="Lei T."/>
            <person name="Chen C."/>
            <person name="Chen H."/>
            <person name="Xu Z."/>
            <person name="Li H."/>
            <person name="Huang H."/>
            <person name="Zhang F."/>
            <person name="Xu H."/>
            <person name="Li N."/>
            <person name="Zhao C."/>
            <person name="Li S."/>
            <person name="Dong L."/>
            <person name="Huang Y."/>
            <person name="Li L."/>
            <person name="Xi Y."/>
            <person name="Qi Q."/>
            <person name="Li W."/>
            <person name="Zhang B."/>
            <person name="Hu W."/>
            <person name="Zhang Y."/>
            <person name="Tian X."/>
            <person name="Jiao Y."/>
            <person name="Liang X."/>
            <person name="Jin J."/>
            <person name="Gao L."/>
            <person name="Zheng W."/>
            <person name="Hao B."/>
            <person name="Liu S."/>
            <person name="Wang W."/>
            <person name="Yuan L."/>
            <person name="Cao M."/>
            <person name="McDermott J."/>
            <person name="Samudrala R."/>
            <person name="Wang J."/>
            <person name="Wong G.K."/>
            <person name="Yang H."/>
        </authorList>
    </citation>
    <scope>NUCLEOTIDE SEQUENCE [LARGE SCALE GENOMIC DNA]</scope>
    <source>
        <strain evidence="3">cv. 93-11</strain>
    </source>
</reference>
<evidence type="ECO:0000313" key="3">
    <source>
        <dbReference type="Proteomes" id="UP000007015"/>
    </source>
</evidence>
<name>B8AIC4_ORYSI</name>
<dbReference type="HOGENOM" id="CLU_2282105_0_0_1"/>
<dbReference type="AlphaFoldDB" id="B8AIC4"/>
<dbReference type="Gramene" id="BGIOSGA006416-TA">
    <property type="protein sequence ID" value="BGIOSGA006416-PA"/>
    <property type="gene ID" value="BGIOSGA006416"/>
</dbReference>
<dbReference type="EMBL" id="CM000127">
    <property type="protein sequence ID" value="EEC73240.1"/>
    <property type="molecule type" value="Genomic_DNA"/>
</dbReference>
<sequence>MSSRTASDYAWSAWTRERTCAVMVALRAMVMLAKGLVDSRLDERNAIEVRKGRPGWRGHREGETPADGDNPAGLDLEQAEARERRVVRMEASGQSFERSDSA</sequence>
<keyword evidence="3" id="KW-1185">Reference proteome</keyword>
<organism evidence="2 3">
    <name type="scientific">Oryza sativa subsp. indica</name>
    <name type="common">Rice</name>
    <dbReference type="NCBI Taxonomy" id="39946"/>
    <lineage>
        <taxon>Eukaryota</taxon>
        <taxon>Viridiplantae</taxon>
        <taxon>Streptophyta</taxon>
        <taxon>Embryophyta</taxon>
        <taxon>Tracheophyta</taxon>
        <taxon>Spermatophyta</taxon>
        <taxon>Magnoliopsida</taxon>
        <taxon>Liliopsida</taxon>
        <taxon>Poales</taxon>
        <taxon>Poaceae</taxon>
        <taxon>BOP clade</taxon>
        <taxon>Oryzoideae</taxon>
        <taxon>Oryzeae</taxon>
        <taxon>Oryzinae</taxon>
        <taxon>Oryza</taxon>
        <taxon>Oryza sativa</taxon>
    </lineage>
</organism>